<gene>
    <name evidence="2" type="ORF">GCM10010371_57360</name>
</gene>
<organism evidence="2 3">
    <name type="scientific">Streptomyces subrutilus</name>
    <dbReference type="NCBI Taxonomy" id="36818"/>
    <lineage>
        <taxon>Bacteria</taxon>
        <taxon>Bacillati</taxon>
        <taxon>Actinomycetota</taxon>
        <taxon>Actinomycetes</taxon>
        <taxon>Kitasatosporales</taxon>
        <taxon>Streptomycetaceae</taxon>
        <taxon>Streptomyces</taxon>
    </lineage>
</organism>
<dbReference type="Proteomes" id="UP000634660">
    <property type="component" value="Unassembled WGS sequence"/>
</dbReference>
<reference evidence="2" key="2">
    <citation type="submission" date="2020-09" db="EMBL/GenBank/DDBJ databases">
        <authorList>
            <person name="Sun Q."/>
            <person name="Ohkuma M."/>
        </authorList>
    </citation>
    <scope>NUCLEOTIDE SEQUENCE</scope>
    <source>
        <strain evidence="2">JCM 4834</strain>
    </source>
</reference>
<protein>
    <submittedName>
        <fullName evidence="2">Uncharacterized protein</fullName>
    </submittedName>
</protein>
<reference evidence="2" key="1">
    <citation type="journal article" date="2014" name="Int. J. Syst. Evol. Microbiol.">
        <title>Complete genome sequence of Corynebacterium casei LMG S-19264T (=DSM 44701T), isolated from a smear-ripened cheese.</title>
        <authorList>
            <consortium name="US DOE Joint Genome Institute (JGI-PGF)"/>
            <person name="Walter F."/>
            <person name="Albersmeier A."/>
            <person name="Kalinowski J."/>
            <person name="Ruckert C."/>
        </authorList>
    </citation>
    <scope>NUCLEOTIDE SEQUENCE</scope>
    <source>
        <strain evidence="2">JCM 4834</strain>
    </source>
</reference>
<evidence type="ECO:0000256" key="1">
    <source>
        <dbReference type="SAM" id="MobiDB-lite"/>
    </source>
</evidence>
<evidence type="ECO:0000313" key="2">
    <source>
        <dbReference type="EMBL" id="GGZ89976.1"/>
    </source>
</evidence>
<accession>A0A918R8X6</accession>
<feature type="region of interest" description="Disordered" evidence="1">
    <location>
        <begin position="1"/>
        <end position="20"/>
    </location>
</feature>
<dbReference type="EMBL" id="BMVX01000028">
    <property type="protein sequence ID" value="GGZ89976.1"/>
    <property type="molecule type" value="Genomic_DNA"/>
</dbReference>
<dbReference type="AlphaFoldDB" id="A0A918R8X6"/>
<name>A0A918R8X6_9ACTN</name>
<proteinExistence type="predicted"/>
<comment type="caution">
    <text evidence="2">The sequence shown here is derived from an EMBL/GenBank/DDBJ whole genome shotgun (WGS) entry which is preliminary data.</text>
</comment>
<sequence length="63" mass="7377">MARRANYGAKSHRAAHQRRPEPWRDLINNIHALRLNVYDIADRLRSLSSTSWAPLPDQTRPCR</sequence>
<evidence type="ECO:0000313" key="3">
    <source>
        <dbReference type="Proteomes" id="UP000634660"/>
    </source>
</evidence>